<keyword evidence="2" id="KW-0472">Membrane</keyword>
<evidence type="ECO:0000313" key="5">
    <source>
        <dbReference type="EMBL" id="PSS25971.1"/>
    </source>
</evidence>
<feature type="region of interest" description="Disordered" evidence="1">
    <location>
        <begin position="134"/>
        <end position="154"/>
    </location>
</feature>
<reference evidence="5 6" key="1">
    <citation type="submission" date="2017-07" db="EMBL/GenBank/DDBJ databases">
        <title>An improved, manually edited Actinidia chinensis var. chinensis (kiwifruit) genome highlights the challenges associated with draft genomes and gene prediction in plants.</title>
        <authorList>
            <person name="Pilkington S."/>
            <person name="Crowhurst R."/>
            <person name="Hilario E."/>
            <person name="Nardozza S."/>
            <person name="Fraser L."/>
            <person name="Peng Y."/>
            <person name="Gunaseelan K."/>
            <person name="Simpson R."/>
            <person name="Tahir J."/>
            <person name="Deroles S."/>
            <person name="Templeton K."/>
            <person name="Luo Z."/>
            <person name="Davy M."/>
            <person name="Cheng C."/>
            <person name="Mcneilage M."/>
            <person name="Scaglione D."/>
            <person name="Liu Y."/>
            <person name="Zhang Q."/>
            <person name="Datson P."/>
            <person name="De Silva N."/>
            <person name="Gardiner S."/>
            <person name="Bassett H."/>
            <person name="Chagne D."/>
            <person name="Mccallum J."/>
            <person name="Dzierzon H."/>
            <person name="Deng C."/>
            <person name="Wang Y.-Y."/>
            <person name="Barron N."/>
            <person name="Manako K."/>
            <person name="Bowen J."/>
            <person name="Foster T."/>
            <person name="Erridge Z."/>
            <person name="Tiffin H."/>
            <person name="Waite C."/>
            <person name="Davies K."/>
            <person name="Grierson E."/>
            <person name="Laing W."/>
            <person name="Kirk R."/>
            <person name="Chen X."/>
            <person name="Wood M."/>
            <person name="Montefiori M."/>
            <person name="Brummell D."/>
            <person name="Schwinn K."/>
            <person name="Catanach A."/>
            <person name="Fullerton C."/>
            <person name="Li D."/>
            <person name="Meiyalaghan S."/>
            <person name="Nieuwenhuizen N."/>
            <person name="Read N."/>
            <person name="Prakash R."/>
            <person name="Hunter D."/>
            <person name="Zhang H."/>
            <person name="Mckenzie M."/>
            <person name="Knabel M."/>
            <person name="Harris A."/>
            <person name="Allan A."/>
            <person name="Chen A."/>
            <person name="Janssen B."/>
            <person name="Plunkett B."/>
            <person name="Dwamena C."/>
            <person name="Voogd C."/>
            <person name="Leif D."/>
            <person name="Lafferty D."/>
            <person name="Souleyre E."/>
            <person name="Varkonyi-Gasic E."/>
            <person name="Gambi F."/>
            <person name="Hanley J."/>
            <person name="Yao J.-L."/>
            <person name="Cheung J."/>
            <person name="David K."/>
            <person name="Warren B."/>
            <person name="Marsh K."/>
            <person name="Snowden K."/>
            <person name="Lin-Wang K."/>
            <person name="Brian L."/>
            <person name="Martinez-Sanchez M."/>
            <person name="Wang M."/>
            <person name="Ileperuma N."/>
            <person name="Macnee N."/>
            <person name="Campin R."/>
            <person name="Mcatee P."/>
            <person name="Drummond R."/>
            <person name="Espley R."/>
            <person name="Ireland H."/>
            <person name="Wu R."/>
            <person name="Atkinson R."/>
            <person name="Karunairetnam S."/>
            <person name="Bulley S."/>
            <person name="Chunkath S."/>
            <person name="Hanley Z."/>
            <person name="Storey R."/>
            <person name="Thrimawithana A."/>
            <person name="Thomson S."/>
            <person name="David C."/>
            <person name="Testolin R."/>
        </authorList>
    </citation>
    <scope>NUCLEOTIDE SEQUENCE [LARGE SCALE GENOMIC DNA]</scope>
    <source>
        <strain evidence="6">cv. Red5</strain>
        <tissue evidence="5">Young leaf</tissue>
    </source>
</reference>
<dbReference type="Gramene" id="PSS25971">
    <property type="protein sequence ID" value="PSS25971"/>
    <property type="gene ID" value="CEY00_Acc07241"/>
</dbReference>
<feature type="compositionally biased region" description="Low complexity" evidence="1">
    <location>
        <begin position="134"/>
        <end position="146"/>
    </location>
</feature>
<organism evidence="5 6">
    <name type="scientific">Actinidia chinensis var. chinensis</name>
    <name type="common">Chinese soft-hair kiwi</name>
    <dbReference type="NCBI Taxonomy" id="1590841"/>
    <lineage>
        <taxon>Eukaryota</taxon>
        <taxon>Viridiplantae</taxon>
        <taxon>Streptophyta</taxon>
        <taxon>Embryophyta</taxon>
        <taxon>Tracheophyta</taxon>
        <taxon>Spermatophyta</taxon>
        <taxon>Magnoliopsida</taxon>
        <taxon>eudicotyledons</taxon>
        <taxon>Gunneridae</taxon>
        <taxon>Pentapetalae</taxon>
        <taxon>asterids</taxon>
        <taxon>Ericales</taxon>
        <taxon>Actinidiaceae</taxon>
        <taxon>Actinidia</taxon>
    </lineage>
</organism>
<evidence type="ECO:0000256" key="3">
    <source>
        <dbReference type="SAM" id="SignalP"/>
    </source>
</evidence>
<dbReference type="OMA" id="IPGHCMG"/>
<reference evidence="6" key="2">
    <citation type="journal article" date="2018" name="BMC Genomics">
        <title>A manually annotated Actinidia chinensis var. chinensis (kiwifruit) genome highlights the challenges associated with draft genomes and gene prediction in plants.</title>
        <authorList>
            <person name="Pilkington S.M."/>
            <person name="Crowhurst R."/>
            <person name="Hilario E."/>
            <person name="Nardozza S."/>
            <person name="Fraser L."/>
            <person name="Peng Y."/>
            <person name="Gunaseelan K."/>
            <person name="Simpson R."/>
            <person name="Tahir J."/>
            <person name="Deroles S.C."/>
            <person name="Templeton K."/>
            <person name="Luo Z."/>
            <person name="Davy M."/>
            <person name="Cheng C."/>
            <person name="McNeilage M."/>
            <person name="Scaglione D."/>
            <person name="Liu Y."/>
            <person name="Zhang Q."/>
            <person name="Datson P."/>
            <person name="De Silva N."/>
            <person name="Gardiner S.E."/>
            <person name="Bassett H."/>
            <person name="Chagne D."/>
            <person name="McCallum J."/>
            <person name="Dzierzon H."/>
            <person name="Deng C."/>
            <person name="Wang Y.Y."/>
            <person name="Barron L."/>
            <person name="Manako K."/>
            <person name="Bowen J."/>
            <person name="Foster T.M."/>
            <person name="Erridge Z.A."/>
            <person name="Tiffin H."/>
            <person name="Waite C.N."/>
            <person name="Davies K.M."/>
            <person name="Grierson E.P."/>
            <person name="Laing W.A."/>
            <person name="Kirk R."/>
            <person name="Chen X."/>
            <person name="Wood M."/>
            <person name="Montefiori M."/>
            <person name="Brummell D.A."/>
            <person name="Schwinn K.E."/>
            <person name="Catanach A."/>
            <person name="Fullerton C."/>
            <person name="Li D."/>
            <person name="Meiyalaghan S."/>
            <person name="Nieuwenhuizen N."/>
            <person name="Read N."/>
            <person name="Prakash R."/>
            <person name="Hunter D."/>
            <person name="Zhang H."/>
            <person name="McKenzie M."/>
            <person name="Knabel M."/>
            <person name="Harris A."/>
            <person name="Allan A.C."/>
            <person name="Gleave A."/>
            <person name="Chen A."/>
            <person name="Janssen B.J."/>
            <person name="Plunkett B."/>
            <person name="Ampomah-Dwamena C."/>
            <person name="Voogd C."/>
            <person name="Leif D."/>
            <person name="Lafferty D."/>
            <person name="Souleyre E.J.F."/>
            <person name="Varkonyi-Gasic E."/>
            <person name="Gambi F."/>
            <person name="Hanley J."/>
            <person name="Yao J.L."/>
            <person name="Cheung J."/>
            <person name="David K.M."/>
            <person name="Warren B."/>
            <person name="Marsh K."/>
            <person name="Snowden K.C."/>
            <person name="Lin-Wang K."/>
            <person name="Brian L."/>
            <person name="Martinez-Sanchez M."/>
            <person name="Wang M."/>
            <person name="Ileperuma N."/>
            <person name="Macnee N."/>
            <person name="Campin R."/>
            <person name="McAtee P."/>
            <person name="Drummond R.S.M."/>
            <person name="Espley R.V."/>
            <person name="Ireland H.S."/>
            <person name="Wu R."/>
            <person name="Atkinson R.G."/>
            <person name="Karunairetnam S."/>
            <person name="Bulley S."/>
            <person name="Chunkath S."/>
            <person name="Hanley Z."/>
            <person name="Storey R."/>
            <person name="Thrimawithana A.H."/>
            <person name="Thomson S."/>
            <person name="David C."/>
            <person name="Testolin R."/>
            <person name="Huang H."/>
            <person name="Hellens R.P."/>
            <person name="Schaffer R.J."/>
        </authorList>
    </citation>
    <scope>NUCLEOTIDE SEQUENCE [LARGE SCALE GENOMIC DNA]</scope>
    <source>
        <strain evidence="6">cv. Red5</strain>
    </source>
</reference>
<evidence type="ECO:0000313" key="6">
    <source>
        <dbReference type="Proteomes" id="UP000241394"/>
    </source>
</evidence>
<dbReference type="PANTHER" id="PTHR33021:SF179">
    <property type="entry name" value="OS09G0541100 PROTEIN"/>
    <property type="match status" value="1"/>
</dbReference>
<proteinExistence type="predicted"/>
<evidence type="ECO:0000256" key="1">
    <source>
        <dbReference type="SAM" id="MobiDB-lite"/>
    </source>
</evidence>
<dbReference type="SUPFAM" id="SSF49503">
    <property type="entry name" value="Cupredoxins"/>
    <property type="match status" value="1"/>
</dbReference>
<dbReference type="CDD" id="cd04216">
    <property type="entry name" value="Phytocyanin"/>
    <property type="match status" value="1"/>
</dbReference>
<dbReference type="GO" id="GO:0009055">
    <property type="term" value="F:electron transfer activity"/>
    <property type="evidence" value="ECO:0007669"/>
    <property type="project" value="InterPro"/>
</dbReference>
<dbReference type="Proteomes" id="UP000241394">
    <property type="component" value="Chromosome LG7"/>
</dbReference>
<feature type="chain" id="PRO_5015343764" evidence="3">
    <location>
        <begin position="30"/>
        <end position="185"/>
    </location>
</feature>
<dbReference type="GO" id="GO:0005886">
    <property type="term" value="C:plasma membrane"/>
    <property type="evidence" value="ECO:0007669"/>
    <property type="project" value="TreeGrafter"/>
</dbReference>
<dbReference type="STRING" id="1590841.A0A2R6RBM8"/>
<name>A0A2R6RBM8_ACTCC</name>
<comment type="caution">
    <text evidence="5">The sequence shown here is derived from an EMBL/GenBank/DDBJ whole genome shotgun (WGS) entry which is preliminary data.</text>
</comment>
<dbReference type="EMBL" id="NKQK01000007">
    <property type="protein sequence ID" value="PSS25971.1"/>
    <property type="molecule type" value="Genomic_DNA"/>
</dbReference>
<dbReference type="AlphaFoldDB" id="A0A2R6RBM8"/>
<feature type="transmembrane region" description="Helical" evidence="2">
    <location>
        <begin position="161"/>
        <end position="181"/>
    </location>
</feature>
<dbReference type="Gene3D" id="2.60.40.420">
    <property type="entry name" value="Cupredoxins - blue copper proteins"/>
    <property type="match status" value="1"/>
</dbReference>
<gene>
    <name evidence="5" type="ORF">CEY00_Acc07241</name>
</gene>
<dbReference type="FunFam" id="2.60.40.420:FF:000074">
    <property type="entry name" value="Blue copper binding protein-like"/>
    <property type="match status" value="1"/>
</dbReference>
<feature type="domain" description="Phytocyanin" evidence="4">
    <location>
        <begin position="30"/>
        <end position="130"/>
    </location>
</feature>
<feature type="signal peptide" evidence="3">
    <location>
        <begin position="1"/>
        <end position="29"/>
    </location>
</feature>
<dbReference type="PROSITE" id="PS51485">
    <property type="entry name" value="PHYTOCYANIN"/>
    <property type="match status" value="1"/>
</dbReference>
<keyword evidence="2" id="KW-1133">Transmembrane helix</keyword>
<dbReference type="InterPro" id="IPR003245">
    <property type="entry name" value="Phytocyanin_dom"/>
</dbReference>
<evidence type="ECO:0000256" key="2">
    <source>
        <dbReference type="SAM" id="Phobius"/>
    </source>
</evidence>
<accession>A0A2R6RBM8</accession>
<dbReference type="OrthoDB" id="1921208at2759"/>
<keyword evidence="6" id="KW-1185">Reference proteome</keyword>
<keyword evidence="2" id="KW-0812">Transmembrane</keyword>
<evidence type="ECO:0000259" key="4">
    <source>
        <dbReference type="PROSITE" id="PS51485"/>
    </source>
</evidence>
<protein>
    <submittedName>
        <fullName evidence="5">Blue copper protein</fullName>
    </submittedName>
</protein>
<dbReference type="InParanoid" id="A0A2R6RBM8"/>
<dbReference type="InterPro" id="IPR008972">
    <property type="entry name" value="Cupredoxin"/>
</dbReference>
<keyword evidence="3" id="KW-0732">Signal</keyword>
<dbReference type="InterPro" id="IPR039391">
    <property type="entry name" value="Phytocyanin-like"/>
</dbReference>
<sequence length="185" mass="20402">MDKTKLSKCCSSIIILLITCFFFSDTARSEVYTVGDADEWSTGTSYLVWSEKYNFTVGDVLVFKYVKGQHDTYEVTQDTYQSCNTSTGVLAKYESGNDRINLTEAKKYWFICDKDGHCFGGMRLVIDVKNAVSSSNNTTTNGTSSTPQTDQHSNKSCAIKGWSSTLIYLLVLGALPSLVLADGLV</sequence>
<dbReference type="PANTHER" id="PTHR33021">
    <property type="entry name" value="BLUE COPPER PROTEIN"/>
    <property type="match status" value="1"/>
</dbReference>
<dbReference type="Pfam" id="PF02298">
    <property type="entry name" value="Cu_bind_like"/>
    <property type="match status" value="1"/>
</dbReference>